<dbReference type="Gene3D" id="3.30.810.10">
    <property type="entry name" value="2-Layer Sandwich"/>
    <property type="match status" value="1"/>
</dbReference>
<dbReference type="GO" id="GO:0005524">
    <property type="term" value="F:ATP binding"/>
    <property type="evidence" value="ECO:0007669"/>
    <property type="project" value="UniProtKB-UniRule"/>
</dbReference>
<accession>A0A401QFE0</accession>
<dbReference type="OrthoDB" id="70770at2759"/>
<dbReference type="Proteomes" id="UP000288216">
    <property type="component" value="Unassembled WGS sequence"/>
</dbReference>
<evidence type="ECO:0000313" key="4">
    <source>
        <dbReference type="Proteomes" id="UP000288216"/>
    </source>
</evidence>
<comment type="caution">
    <text evidence="3">The sequence shown here is derived from an EMBL/GenBank/DDBJ whole genome shotgun (WGS) entry which is preliminary data.</text>
</comment>
<dbReference type="GO" id="GO:0005886">
    <property type="term" value="C:plasma membrane"/>
    <property type="evidence" value="ECO:0007669"/>
    <property type="project" value="TreeGrafter"/>
</dbReference>
<dbReference type="EMBL" id="BFAA01055741">
    <property type="protein sequence ID" value="GCB84086.1"/>
    <property type="molecule type" value="Genomic_DNA"/>
</dbReference>
<dbReference type="STRING" id="75743.A0A401QFE0"/>
<dbReference type="InterPro" id="IPR002498">
    <property type="entry name" value="PInositol-4-P-4/5-kinase_core"/>
</dbReference>
<evidence type="ECO:0000256" key="1">
    <source>
        <dbReference type="PROSITE-ProRule" id="PRU00781"/>
    </source>
</evidence>
<sequence length="89" mass="9616">MDYSLLVGVHNMDTASRERLSEGLLGGTDTRRPVGQRALYSTAVEAIQGESRLGGTGDTDELMGGIPARNSKGERLMLYIGIIDILQSY</sequence>
<keyword evidence="1" id="KW-0418">Kinase</keyword>
<dbReference type="PANTHER" id="PTHR23086:SF54">
    <property type="entry name" value="PHOSPHATIDYLINOSITOL 4-PHOSPHATE 5-KINASE TYPE-1 ALPHA"/>
    <property type="match status" value="1"/>
</dbReference>
<keyword evidence="1" id="KW-0067">ATP-binding</keyword>
<evidence type="ECO:0000313" key="3">
    <source>
        <dbReference type="EMBL" id="GCB84086.1"/>
    </source>
</evidence>
<dbReference type="InterPro" id="IPR027483">
    <property type="entry name" value="PInositol-4-P-4/5-kinase_C_sf"/>
</dbReference>
<gene>
    <name evidence="3" type="ORF">scyTo_0024773</name>
</gene>
<keyword evidence="1" id="KW-0808">Transferase</keyword>
<dbReference type="PANTHER" id="PTHR23086">
    <property type="entry name" value="PHOSPHATIDYLINOSITOL-4-PHOSPHATE 5-KINASE"/>
    <property type="match status" value="1"/>
</dbReference>
<reference evidence="3 4" key="1">
    <citation type="journal article" date="2018" name="Nat. Ecol. Evol.">
        <title>Shark genomes provide insights into elasmobranch evolution and the origin of vertebrates.</title>
        <authorList>
            <person name="Hara Y"/>
            <person name="Yamaguchi K"/>
            <person name="Onimaru K"/>
            <person name="Kadota M"/>
            <person name="Koyanagi M"/>
            <person name="Keeley SD"/>
            <person name="Tatsumi K"/>
            <person name="Tanaka K"/>
            <person name="Motone F"/>
            <person name="Kageyama Y"/>
            <person name="Nozu R"/>
            <person name="Adachi N"/>
            <person name="Nishimura O"/>
            <person name="Nakagawa R"/>
            <person name="Tanegashima C"/>
            <person name="Kiyatake I"/>
            <person name="Matsumoto R"/>
            <person name="Murakumo K"/>
            <person name="Nishida K"/>
            <person name="Terakita A"/>
            <person name="Kuratani S"/>
            <person name="Sato K"/>
            <person name="Hyodo S Kuraku.S."/>
        </authorList>
    </citation>
    <scope>NUCLEOTIDE SEQUENCE [LARGE SCALE GENOMIC DNA]</scope>
</reference>
<proteinExistence type="predicted"/>
<name>A0A401QFE0_SCYTO</name>
<dbReference type="SUPFAM" id="SSF56104">
    <property type="entry name" value="SAICAR synthase-like"/>
    <property type="match status" value="1"/>
</dbReference>
<dbReference type="InterPro" id="IPR023610">
    <property type="entry name" value="PInositol-4/5-P-5/4-kinase"/>
</dbReference>
<protein>
    <recommendedName>
        <fullName evidence="2">PIPK domain-containing protein</fullName>
    </recommendedName>
</protein>
<dbReference type="Pfam" id="PF01504">
    <property type="entry name" value="PIP5K"/>
    <property type="match status" value="1"/>
</dbReference>
<dbReference type="AlphaFoldDB" id="A0A401QFE0"/>
<organism evidence="3 4">
    <name type="scientific">Scyliorhinus torazame</name>
    <name type="common">Cloudy catshark</name>
    <name type="synonym">Catulus torazame</name>
    <dbReference type="NCBI Taxonomy" id="75743"/>
    <lineage>
        <taxon>Eukaryota</taxon>
        <taxon>Metazoa</taxon>
        <taxon>Chordata</taxon>
        <taxon>Craniata</taxon>
        <taxon>Vertebrata</taxon>
        <taxon>Chondrichthyes</taxon>
        <taxon>Elasmobranchii</taxon>
        <taxon>Galeomorphii</taxon>
        <taxon>Galeoidea</taxon>
        <taxon>Carcharhiniformes</taxon>
        <taxon>Scyliorhinidae</taxon>
        <taxon>Scyliorhinus</taxon>
    </lineage>
</organism>
<dbReference type="PROSITE" id="PS51455">
    <property type="entry name" value="PIPK"/>
    <property type="match status" value="1"/>
</dbReference>
<feature type="non-terminal residue" evidence="3">
    <location>
        <position position="89"/>
    </location>
</feature>
<feature type="domain" description="PIPK" evidence="2">
    <location>
        <begin position="1"/>
        <end position="89"/>
    </location>
</feature>
<keyword evidence="4" id="KW-1185">Reference proteome</keyword>
<evidence type="ECO:0000259" key="2">
    <source>
        <dbReference type="PROSITE" id="PS51455"/>
    </source>
</evidence>
<dbReference type="GO" id="GO:0016308">
    <property type="term" value="F:1-phosphatidylinositol-4-phosphate 5-kinase activity"/>
    <property type="evidence" value="ECO:0007669"/>
    <property type="project" value="TreeGrafter"/>
</dbReference>
<keyword evidence="1" id="KW-0547">Nucleotide-binding</keyword>
<dbReference type="GO" id="GO:0046854">
    <property type="term" value="P:phosphatidylinositol phosphate biosynthetic process"/>
    <property type="evidence" value="ECO:0007669"/>
    <property type="project" value="TreeGrafter"/>
</dbReference>